<dbReference type="InterPro" id="IPR012936">
    <property type="entry name" value="Erv_C"/>
</dbReference>
<dbReference type="GO" id="GO:0030134">
    <property type="term" value="C:COPII-coated ER to Golgi transport vesicle"/>
    <property type="evidence" value="ECO:0007669"/>
    <property type="project" value="TreeGrafter"/>
</dbReference>
<dbReference type="GO" id="GO:0033116">
    <property type="term" value="C:endoplasmic reticulum-Golgi intermediate compartment membrane"/>
    <property type="evidence" value="ECO:0007669"/>
    <property type="project" value="UniProtKB-SubCell"/>
</dbReference>
<sequence>MGNGVLDQLRRFDAYPKTLEDFRIKTFSGASVTILGGLVMVLLFISELRDYLRVEMEEQLFVDTTRGEKLIINFDVVFPRMACGFVSIDAMDASGVQLTNIQHNVFKRRLNPKGEPLSDPVKHEVLGTLASEVMKNKSLSGEEPAAVESAVLDPNAPPGCGSCYGAESPRKRCCDTCQDVKDAYQMKGWRLMSLDDVVQCQEEAKKRREMLANQEGCQIYGYLSLNRVGGNFHFAPGHSFTIEHIHVHDLGDASFENVNMSHTIRHLSFGQKVLDRTNPLDGFDFASESGLVMVQYLIKIIPTTYQKSDGSVFETNQFSVRKQFKNVGHRLTEGSMPGVFCQYDFAPLMVKYSEKRKYLGHFLASLCAIIGGVFTVAGLLDSFLFHSHQLIKRKFQLGKLH</sequence>
<keyword evidence="5 8" id="KW-1133">Transmembrane helix</keyword>
<evidence type="ECO:0000256" key="2">
    <source>
        <dbReference type="ARBA" id="ARBA00004457"/>
    </source>
</evidence>
<dbReference type="GO" id="GO:0000139">
    <property type="term" value="C:Golgi membrane"/>
    <property type="evidence" value="ECO:0007669"/>
    <property type="project" value="TreeGrafter"/>
</dbReference>
<dbReference type="AlphaFoldDB" id="A0A7R9BDD3"/>
<feature type="domain" description="Endoplasmic reticulum vesicle transporter C-terminal" evidence="9">
    <location>
        <begin position="163"/>
        <end position="381"/>
    </location>
</feature>
<dbReference type="PANTHER" id="PTHR10984:SF25">
    <property type="entry name" value="ENDOPLASMIC RETICULUM-GOLGI INTERMEDIATE COMPARTMENT PROTEIN 3"/>
    <property type="match status" value="1"/>
</dbReference>
<keyword evidence="12" id="KW-1185">Reference proteome</keyword>
<dbReference type="InterPro" id="IPR039542">
    <property type="entry name" value="Erv_N"/>
</dbReference>
<dbReference type="OrthoDB" id="270930at2759"/>
<comment type="subcellular location">
    <subcellularLocation>
        <location evidence="2">Endoplasmic reticulum-Golgi intermediate compartment membrane</location>
        <topology evidence="2">Multi-pass membrane protein</topology>
    </subcellularLocation>
    <subcellularLocation>
        <location evidence="1">Golgi apparatus</location>
        <location evidence="1">cis-Golgi network membrane</location>
        <topology evidence="1">Multi-pass membrane protein</topology>
    </subcellularLocation>
</comment>
<feature type="domain" description="Endoplasmic reticulum vesicle transporter N-terminal" evidence="10">
    <location>
        <begin position="9"/>
        <end position="97"/>
    </location>
</feature>
<evidence type="ECO:0000313" key="12">
    <source>
        <dbReference type="Proteomes" id="UP000678499"/>
    </source>
</evidence>
<keyword evidence="4 8" id="KW-0812">Transmembrane</keyword>
<feature type="transmembrane region" description="Helical" evidence="8">
    <location>
        <begin position="358"/>
        <end position="380"/>
    </location>
</feature>
<evidence type="ECO:0000256" key="3">
    <source>
        <dbReference type="ARBA" id="ARBA00005648"/>
    </source>
</evidence>
<keyword evidence="6 8" id="KW-0472">Membrane</keyword>
<name>A0A7R9BDD3_9CRUS</name>
<dbReference type="EMBL" id="CAJPEX010000016">
    <property type="protein sequence ID" value="CAG0912434.1"/>
    <property type="molecule type" value="Genomic_DNA"/>
</dbReference>
<dbReference type="Pfam" id="PF07970">
    <property type="entry name" value="COPIIcoated_ERV"/>
    <property type="match status" value="1"/>
</dbReference>
<evidence type="ECO:0000256" key="8">
    <source>
        <dbReference type="SAM" id="Phobius"/>
    </source>
</evidence>
<evidence type="ECO:0000256" key="6">
    <source>
        <dbReference type="ARBA" id="ARBA00023136"/>
    </source>
</evidence>
<dbReference type="PANTHER" id="PTHR10984">
    <property type="entry name" value="ENDOPLASMIC RETICULUM-GOLGI INTERMEDIATE COMPARTMENT PROTEIN"/>
    <property type="match status" value="1"/>
</dbReference>
<comment type="similarity">
    <text evidence="3">Belongs to the ERGIC family.</text>
</comment>
<evidence type="ECO:0000256" key="7">
    <source>
        <dbReference type="ARBA" id="ARBA00040493"/>
    </source>
</evidence>
<proteinExistence type="inferred from homology"/>
<organism evidence="11">
    <name type="scientific">Notodromas monacha</name>
    <dbReference type="NCBI Taxonomy" id="399045"/>
    <lineage>
        <taxon>Eukaryota</taxon>
        <taxon>Metazoa</taxon>
        <taxon>Ecdysozoa</taxon>
        <taxon>Arthropoda</taxon>
        <taxon>Crustacea</taxon>
        <taxon>Oligostraca</taxon>
        <taxon>Ostracoda</taxon>
        <taxon>Podocopa</taxon>
        <taxon>Podocopida</taxon>
        <taxon>Cypridocopina</taxon>
        <taxon>Cypridoidea</taxon>
        <taxon>Cyprididae</taxon>
        <taxon>Notodromas</taxon>
    </lineage>
</organism>
<dbReference type="InterPro" id="IPR045888">
    <property type="entry name" value="Erv"/>
</dbReference>
<feature type="transmembrane region" description="Helical" evidence="8">
    <location>
        <begin position="27"/>
        <end position="46"/>
    </location>
</feature>
<dbReference type="Pfam" id="PF13850">
    <property type="entry name" value="ERGIC_N"/>
    <property type="match status" value="1"/>
</dbReference>
<evidence type="ECO:0000259" key="9">
    <source>
        <dbReference type="Pfam" id="PF07970"/>
    </source>
</evidence>
<gene>
    <name evidence="11" type="ORF">NMOB1V02_LOCUS224</name>
</gene>
<dbReference type="GO" id="GO:0005789">
    <property type="term" value="C:endoplasmic reticulum membrane"/>
    <property type="evidence" value="ECO:0007669"/>
    <property type="project" value="TreeGrafter"/>
</dbReference>
<evidence type="ECO:0000313" key="11">
    <source>
        <dbReference type="EMBL" id="CAD7272282.1"/>
    </source>
</evidence>
<dbReference type="Proteomes" id="UP000678499">
    <property type="component" value="Unassembled WGS sequence"/>
</dbReference>
<dbReference type="EMBL" id="OA882053">
    <property type="protein sequence ID" value="CAD7272282.1"/>
    <property type="molecule type" value="Genomic_DNA"/>
</dbReference>
<protein>
    <recommendedName>
        <fullName evidence="7">Endoplasmic reticulum-Golgi intermediate compartment protein 3</fullName>
    </recommendedName>
</protein>
<evidence type="ECO:0000256" key="5">
    <source>
        <dbReference type="ARBA" id="ARBA00022989"/>
    </source>
</evidence>
<accession>A0A7R9BDD3</accession>
<evidence type="ECO:0000256" key="4">
    <source>
        <dbReference type="ARBA" id="ARBA00022692"/>
    </source>
</evidence>
<reference evidence="11" key="1">
    <citation type="submission" date="2020-11" db="EMBL/GenBank/DDBJ databases">
        <authorList>
            <person name="Tran Van P."/>
        </authorList>
    </citation>
    <scope>NUCLEOTIDE SEQUENCE</scope>
</reference>
<evidence type="ECO:0000259" key="10">
    <source>
        <dbReference type="Pfam" id="PF13850"/>
    </source>
</evidence>
<dbReference type="GO" id="GO:0006888">
    <property type="term" value="P:endoplasmic reticulum to Golgi vesicle-mediated transport"/>
    <property type="evidence" value="ECO:0007669"/>
    <property type="project" value="TreeGrafter"/>
</dbReference>
<dbReference type="GO" id="GO:0006890">
    <property type="term" value="P:retrograde vesicle-mediated transport, Golgi to endoplasmic reticulum"/>
    <property type="evidence" value="ECO:0007669"/>
    <property type="project" value="TreeGrafter"/>
</dbReference>
<evidence type="ECO:0000256" key="1">
    <source>
        <dbReference type="ARBA" id="ARBA00004257"/>
    </source>
</evidence>